<organism evidence="9 10">
    <name type="scientific">Candidatus Dojkabacteria bacterium</name>
    <dbReference type="NCBI Taxonomy" id="2099670"/>
    <lineage>
        <taxon>Bacteria</taxon>
        <taxon>Candidatus Dojkabacteria</taxon>
    </lineage>
</organism>
<keyword evidence="4 6" id="KW-1133">Transmembrane helix</keyword>
<evidence type="ECO:0000256" key="6">
    <source>
        <dbReference type="SAM" id="Phobius"/>
    </source>
</evidence>
<evidence type="ECO:0000256" key="3">
    <source>
        <dbReference type="ARBA" id="ARBA00022692"/>
    </source>
</evidence>
<evidence type="ECO:0000256" key="2">
    <source>
        <dbReference type="ARBA" id="ARBA00022475"/>
    </source>
</evidence>
<proteinExistence type="predicted"/>
<dbReference type="Pfam" id="PF13567">
    <property type="entry name" value="DUF4131"/>
    <property type="match status" value="1"/>
</dbReference>
<protein>
    <submittedName>
        <fullName evidence="9">ComEC/Rec2 family competence protein</fullName>
    </submittedName>
</protein>
<feature type="transmembrane region" description="Helical" evidence="6">
    <location>
        <begin position="375"/>
        <end position="395"/>
    </location>
</feature>
<evidence type="ECO:0000313" key="10">
    <source>
        <dbReference type="Proteomes" id="UP000745577"/>
    </source>
</evidence>
<feature type="transmembrane region" description="Helical" evidence="6">
    <location>
        <begin position="12"/>
        <end position="38"/>
    </location>
</feature>
<name>A0A955L0Q5_9BACT</name>
<feature type="domain" description="DUF4131" evidence="8">
    <location>
        <begin position="17"/>
        <end position="145"/>
    </location>
</feature>
<accession>A0A955L0Q5</accession>
<evidence type="ECO:0000256" key="4">
    <source>
        <dbReference type="ARBA" id="ARBA00022989"/>
    </source>
</evidence>
<dbReference type="NCBIfam" id="TIGR00360">
    <property type="entry name" value="ComEC_N-term"/>
    <property type="match status" value="1"/>
</dbReference>
<dbReference type="Pfam" id="PF03772">
    <property type="entry name" value="Competence"/>
    <property type="match status" value="1"/>
</dbReference>
<dbReference type="InterPro" id="IPR004477">
    <property type="entry name" value="ComEC_N"/>
</dbReference>
<feature type="domain" description="ComEC/Rec2-related protein" evidence="7">
    <location>
        <begin position="190"/>
        <end position="452"/>
    </location>
</feature>
<dbReference type="Proteomes" id="UP000745577">
    <property type="component" value="Unassembled WGS sequence"/>
</dbReference>
<comment type="subcellular location">
    <subcellularLocation>
        <location evidence="1">Cell membrane</location>
        <topology evidence="1">Multi-pass membrane protein</topology>
    </subcellularLocation>
</comment>
<dbReference type="PANTHER" id="PTHR30619">
    <property type="entry name" value="DNA INTERNALIZATION/COMPETENCE PROTEIN COMEC/REC2"/>
    <property type="match status" value="1"/>
</dbReference>
<evidence type="ECO:0000259" key="8">
    <source>
        <dbReference type="Pfam" id="PF13567"/>
    </source>
</evidence>
<feature type="transmembrane region" description="Helical" evidence="6">
    <location>
        <begin position="438"/>
        <end position="455"/>
    </location>
</feature>
<dbReference type="AlphaFoldDB" id="A0A955L0Q5"/>
<evidence type="ECO:0000259" key="7">
    <source>
        <dbReference type="Pfam" id="PF03772"/>
    </source>
</evidence>
<keyword evidence="5 6" id="KW-0472">Membrane</keyword>
<keyword evidence="2" id="KW-1003">Cell membrane</keyword>
<dbReference type="InterPro" id="IPR052159">
    <property type="entry name" value="Competence_DNA_uptake"/>
</dbReference>
<feature type="non-terminal residue" evidence="9">
    <location>
        <position position="1"/>
    </location>
</feature>
<feature type="transmembrane region" description="Helical" evidence="6">
    <location>
        <begin position="240"/>
        <end position="257"/>
    </location>
</feature>
<evidence type="ECO:0000313" key="9">
    <source>
        <dbReference type="EMBL" id="MCA9380434.1"/>
    </source>
</evidence>
<feature type="transmembrane region" description="Helical" evidence="6">
    <location>
        <begin position="347"/>
        <end position="369"/>
    </location>
</feature>
<sequence>EELEISNIIEVLSVLSILGFILVPKLGLIIIFILLGVLRMMFENHLGIDHIAHHINKEAEVIATVISYPQIKNHEQILILKPSSINVEKEQIQIKRGYMQLKLSKYTKIEKGDLLKFVAYVEEPENFDGFDYVGHLKSQKIYALVKNPTIMDIKKSDSYIEAAILKVRNRVVNDINKSFPDPHAKLLAGMLIGTREQFSPQFANNLSITSTSHVVAVSGYNISLVSSSILRMSGYIHRRVLIFVSFLGLIFFLLLVGLDNLPAFRAGLMGFVMLLAMLIGRRGAGVFTLFLIAGLMHLQNPYIYNSLSFQLSFSATLGLILLSSKLKIQLERILKTKHSVEELSTTLSALIVTFPITFSSFGKITIYGLLANVLIAPMITYITFLGIVFVIVNIVSGRLAFVIKGLLWGLLETMVRIVDVIAGFPFADLSFDKNLLPISLMVILVTIVAVFELNFRKFSARND</sequence>
<reference evidence="9" key="1">
    <citation type="submission" date="2020-04" db="EMBL/GenBank/DDBJ databases">
        <authorList>
            <person name="Zhang T."/>
        </authorList>
    </citation>
    <scope>NUCLEOTIDE SEQUENCE</scope>
    <source>
        <strain evidence="9">HKST-UBA15</strain>
    </source>
</reference>
<feature type="transmembrane region" description="Helical" evidence="6">
    <location>
        <begin position="309"/>
        <end position="326"/>
    </location>
</feature>
<dbReference type="GO" id="GO:0005886">
    <property type="term" value="C:plasma membrane"/>
    <property type="evidence" value="ECO:0007669"/>
    <property type="project" value="UniProtKB-SubCell"/>
</dbReference>
<evidence type="ECO:0000256" key="5">
    <source>
        <dbReference type="ARBA" id="ARBA00023136"/>
    </source>
</evidence>
<dbReference type="InterPro" id="IPR025405">
    <property type="entry name" value="DUF4131"/>
</dbReference>
<dbReference type="EMBL" id="JAGQLL010000060">
    <property type="protein sequence ID" value="MCA9380434.1"/>
    <property type="molecule type" value="Genomic_DNA"/>
</dbReference>
<comment type="caution">
    <text evidence="9">The sequence shown here is derived from an EMBL/GenBank/DDBJ whole genome shotgun (WGS) entry which is preliminary data.</text>
</comment>
<reference evidence="9" key="2">
    <citation type="journal article" date="2021" name="Microbiome">
        <title>Successional dynamics and alternative stable states in a saline activated sludge microbial community over 9 years.</title>
        <authorList>
            <person name="Wang Y."/>
            <person name="Ye J."/>
            <person name="Ju F."/>
            <person name="Liu L."/>
            <person name="Boyd J.A."/>
            <person name="Deng Y."/>
            <person name="Parks D.H."/>
            <person name="Jiang X."/>
            <person name="Yin X."/>
            <person name="Woodcroft B.J."/>
            <person name="Tyson G.W."/>
            <person name="Hugenholtz P."/>
            <person name="Polz M.F."/>
            <person name="Zhang T."/>
        </authorList>
    </citation>
    <scope>NUCLEOTIDE SEQUENCE</scope>
    <source>
        <strain evidence="9">HKST-UBA15</strain>
    </source>
</reference>
<evidence type="ECO:0000256" key="1">
    <source>
        <dbReference type="ARBA" id="ARBA00004651"/>
    </source>
</evidence>
<gene>
    <name evidence="9" type="ORF">KC675_04615</name>
</gene>
<keyword evidence="3 6" id="KW-0812">Transmembrane</keyword>
<dbReference type="PANTHER" id="PTHR30619:SF7">
    <property type="entry name" value="BETA-LACTAMASE DOMAIN PROTEIN"/>
    <property type="match status" value="1"/>
</dbReference>